<dbReference type="SUPFAM" id="SSF109854">
    <property type="entry name" value="DinB/YfiT-like putative metalloenzymes"/>
    <property type="match status" value="1"/>
</dbReference>
<feature type="domain" description="Mycothiol-dependent maleylpyruvate isomerase metal-binding" evidence="1">
    <location>
        <begin position="7"/>
        <end position="127"/>
    </location>
</feature>
<evidence type="ECO:0000313" key="2">
    <source>
        <dbReference type="EMBL" id="GAA2126300.1"/>
    </source>
</evidence>
<dbReference type="Pfam" id="PF11716">
    <property type="entry name" value="MDMPI_N"/>
    <property type="match status" value="1"/>
</dbReference>
<dbReference type="EMBL" id="BAAAQQ010000011">
    <property type="protein sequence ID" value="GAA2126300.1"/>
    <property type="molecule type" value="Genomic_DNA"/>
</dbReference>
<dbReference type="InterPro" id="IPR017520">
    <property type="entry name" value="CHP03086"/>
</dbReference>
<sequence>MIDLTPTTDRARRVAAAIRDDQLDLTTPIQQSVFQVLNHLLGLCVAFRDAAAKEDGPTTNTPPAPVTDPLPDGWRDLLDARLVELAEAWQSPDAWQGMTKAGGVDLPGDVCGLVALDEVLLHGWDLARATGQEYDVTEAESEAVLPVVTPEDHDPDGSSRTGLFGPVVPAGDSARPFDRTLALAGRDPGWTA</sequence>
<dbReference type="RefSeq" id="WP_344304031.1">
    <property type="nucleotide sequence ID" value="NZ_BAAAQQ010000011.1"/>
</dbReference>
<organism evidence="2 3">
    <name type="scientific">Nocardioides bigeumensis</name>
    <dbReference type="NCBI Taxonomy" id="433657"/>
    <lineage>
        <taxon>Bacteria</taxon>
        <taxon>Bacillati</taxon>
        <taxon>Actinomycetota</taxon>
        <taxon>Actinomycetes</taxon>
        <taxon>Propionibacteriales</taxon>
        <taxon>Nocardioidaceae</taxon>
        <taxon>Nocardioides</taxon>
    </lineage>
</organism>
<protein>
    <submittedName>
        <fullName evidence="2">TIGR03086 family metal-binding protein</fullName>
    </submittedName>
</protein>
<comment type="caution">
    <text evidence="2">The sequence shown here is derived from an EMBL/GenBank/DDBJ whole genome shotgun (WGS) entry which is preliminary data.</text>
</comment>
<dbReference type="InterPro" id="IPR034660">
    <property type="entry name" value="DinB/YfiT-like"/>
</dbReference>
<accession>A0ABN2YG42</accession>
<evidence type="ECO:0000313" key="3">
    <source>
        <dbReference type="Proteomes" id="UP001500575"/>
    </source>
</evidence>
<keyword evidence="3" id="KW-1185">Reference proteome</keyword>
<dbReference type="NCBIfam" id="TIGR03086">
    <property type="entry name" value="TIGR03086 family metal-binding protein"/>
    <property type="match status" value="1"/>
</dbReference>
<dbReference type="InterPro" id="IPR024344">
    <property type="entry name" value="MDMPI_metal-binding"/>
</dbReference>
<proteinExistence type="predicted"/>
<dbReference type="Proteomes" id="UP001500575">
    <property type="component" value="Unassembled WGS sequence"/>
</dbReference>
<reference evidence="2 3" key="1">
    <citation type="journal article" date="2019" name="Int. J. Syst. Evol. Microbiol.">
        <title>The Global Catalogue of Microorganisms (GCM) 10K type strain sequencing project: providing services to taxonomists for standard genome sequencing and annotation.</title>
        <authorList>
            <consortium name="The Broad Institute Genomics Platform"/>
            <consortium name="The Broad Institute Genome Sequencing Center for Infectious Disease"/>
            <person name="Wu L."/>
            <person name="Ma J."/>
        </authorList>
    </citation>
    <scope>NUCLEOTIDE SEQUENCE [LARGE SCALE GENOMIC DNA]</scope>
    <source>
        <strain evidence="2 3">JCM 16021</strain>
    </source>
</reference>
<evidence type="ECO:0000259" key="1">
    <source>
        <dbReference type="Pfam" id="PF11716"/>
    </source>
</evidence>
<gene>
    <name evidence="2" type="ORF">GCM10009843_24720</name>
</gene>
<name>A0ABN2YG42_9ACTN</name>